<evidence type="ECO:0000259" key="2">
    <source>
        <dbReference type="Pfam" id="PF18970"/>
    </source>
</evidence>
<dbReference type="AlphaFoldDB" id="A0A378TNJ1"/>
<evidence type="ECO:0000256" key="1">
    <source>
        <dbReference type="SAM" id="MobiDB-lite"/>
    </source>
</evidence>
<protein>
    <recommendedName>
        <fullName evidence="2">DUF5709 domain-containing protein</fullName>
    </recommendedName>
</protein>
<proteinExistence type="predicted"/>
<feature type="compositionally biased region" description="Polar residues" evidence="1">
    <location>
        <begin position="12"/>
        <end position="24"/>
    </location>
</feature>
<feature type="region of interest" description="Disordered" evidence="1">
    <location>
        <begin position="1"/>
        <end position="49"/>
    </location>
</feature>
<feature type="domain" description="DUF5709" evidence="2">
    <location>
        <begin position="96"/>
        <end position="144"/>
    </location>
</feature>
<dbReference type="Pfam" id="PF18970">
    <property type="entry name" value="DUF5709"/>
    <property type="match status" value="1"/>
</dbReference>
<evidence type="ECO:0000313" key="4">
    <source>
        <dbReference type="Proteomes" id="UP000254978"/>
    </source>
</evidence>
<dbReference type="EMBL" id="UGQT01000001">
    <property type="protein sequence ID" value="STZ62331.1"/>
    <property type="molecule type" value="Genomic_DNA"/>
</dbReference>
<accession>A0A378TNJ1</accession>
<feature type="region of interest" description="Disordered" evidence="1">
    <location>
        <begin position="80"/>
        <end position="102"/>
    </location>
</feature>
<organism evidence="3 4">
    <name type="scientific">Mycolicibacterium tokaiense</name>
    <dbReference type="NCBI Taxonomy" id="39695"/>
    <lineage>
        <taxon>Bacteria</taxon>
        <taxon>Bacillati</taxon>
        <taxon>Actinomycetota</taxon>
        <taxon>Actinomycetes</taxon>
        <taxon>Mycobacteriales</taxon>
        <taxon>Mycobacteriaceae</taxon>
        <taxon>Mycolicibacterium</taxon>
    </lineage>
</organism>
<feature type="compositionally biased region" description="Basic and acidic residues" evidence="1">
    <location>
        <begin position="80"/>
        <end position="98"/>
    </location>
</feature>
<name>A0A378TNJ1_9MYCO</name>
<keyword evidence="4" id="KW-1185">Reference proteome</keyword>
<dbReference type="Proteomes" id="UP000254978">
    <property type="component" value="Unassembled WGS sequence"/>
</dbReference>
<reference evidence="3 4" key="1">
    <citation type="submission" date="2018-06" db="EMBL/GenBank/DDBJ databases">
        <authorList>
            <consortium name="Pathogen Informatics"/>
            <person name="Doyle S."/>
        </authorList>
    </citation>
    <scope>NUCLEOTIDE SEQUENCE [LARGE SCALE GENOMIC DNA]</scope>
    <source>
        <strain evidence="3 4">NCTC10821</strain>
    </source>
</reference>
<dbReference type="InterPro" id="IPR043763">
    <property type="entry name" value="DUF5709"/>
</dbReference>
<evidence type="ECO:0000313" key="3">
    <source>
        <dbReference type="EMBL" id="STZ62331.1"/>
    </source>
</evidence>
<gene>
    <name evidence="3" type="ORF">NCTC10821_05900</name>
</gene>
<dbReference type="RefSeq" id="WP_115281053.1">
    <property type="nucleotide sequence ID" value="NZ_AP022600.1"/>
</dbReference>
<sequence length="146" mass="15573">MSAPADRPPVQADQNGGDQLQPQDSLIDRGVDDMLDEGWSPPEQPYAPTLFVGAQRDSDRELEADPDARLNVVLDDAEQRRADAAERESEFPQRREVGGARAGRLVAPDMGFGADTEADLIATDVGFSGGAASAEEAAEHIIDDLA</sequence>
<dbReference type="OrthoDB" id="3212066at2"/>